<dbReference type="Gene3D" id="3.30.1360.200">
    <property type="match status" value="1"/>
</dbReference>
<reference evidence="14 15" key="1">
    <citation type="submission" date="2019-03" db="EMBL/GenBank/DDBJ databases">
        <title>Lake Tanganyika Metagenome-Assembled Genomes (MAGs).</title>
        <authorList>
            <person name="Tran P."/>
        </authorList>
    </citation>
    <scope>NUCLEOTIDE SEQUENCE [LARGE SCALE GENOMIC DNA]</scope>
    <source>
        <strain evidence="14">K_DeepCast_65m_m2_236</strain>
    </source>
</reference>
<keyword evidence="4 9" id="KW-0812">Transmembrane</keyword>
<evidence type="ECO:0000256" key="8">
    <source>
        <dbReference type="ARBA" id="ARBA00023136"/>
    </source>
</evidence>
<dbReference type="InterPro" id="IPR005791">
    <property type="entry name" value="SecD"/>
</dbReference>
<feature type="transmembrane region" description="Helical" evidence="9">
    <location>
        <begin position="261"/>
        <end position="279"/>
    </location>
</feature>
<dbReference type="GO" id="GO:0015450">
    <property type="term" value="F:protein-transporting ATPase activity"/>
    <property type="evidence" value="ECO:0007669"/>
    <property type="project" value="InterPro"/>
</dbReference>
<keyword evidence="7" id="KW-0811">Translocation</keyword>
<evidence type="ECO:0000313" key="15">
    <source>
        <dbReference type="Proteomes" id="UP000703893"/>
    </source>
</evidence>
<feature type="domain" description="SecDF P1 head subdomain" evidence="13">
    <location>
        <begin position="146"/>
        <end position="238"/>
    </location>
</feature>
<comment type="subcellular location">
    <subcellularLocation>
        <location evidence="1">Cell membrane</location>
        <topology evidence="1">Multi-pass membrane protein</topology>
    </subcellularLocation>
</comment>
<keyword evidence="2" id="KW-0813">Transport</keyword>
<evidence type="ECO:0000256" key="9">
    <source>
        <dbReference type="SAM" id="Phobius"/>
    </source>
</evidence>
<accession>A0A938BPJ4</accession>
<keyword evidence="6 9" id="KW-1133">Transmembrane helix</keyword>
<sequence length="400" mass="42304">MRLLRRLNLTLVFIIAISSISAWAVAQPDIRLGDFRREGMRLGLDISGGTHLVLQGDVSESANPTEAMRGAKDVIERRINALGLTEPVVQLQGDDRILVQLPGVGAAEARALIGATARLDFREVPAGASDFAPATGIGSDGLPKRLTGEYLKPNSFVSLDPTTGEPVVNFEFDAEGARLFSQITRRNLGRPLGIFLDDQLLSAPTVQAEISERGIITGLTATGAKNLAIQLNAGALPVPVEVIQESEVDAVLGSDSIRQSLIAGGVGLAVVLAFMIIYYRMPGLVAGGALIVYTVIALAVFKLIPVTLTLAGIAAFILSIGMAVDANILVFERLKEELRAGRSLAAAMEAGFARAWSSIRDSNVSTLITCAILFWFGSQPAFSTSLVRGFAITLALGVLI</sequence>
<dbReference type="GO" id="GO:0006886">
    <property type="term" value="P:intracellular protein transport"/>
    <property type="evidence" value="ECO:0007669"/>
    <property type="project" value="InterPro"/>
</dbReference>
<dbReference type="Gene3D" id="1.20.1640.10">
    <property type="entry name" value="Multidrug efflux transporter AcrB transmembrane domain"/>
    <property type="match status" value="1"/>
</dbReference>
<evidence type="ECO:0000256" key="4">
    <source>
        <dbReference type="ARBA" id="ARBA00022692"/>
    </source>
</evidence>
<dbReference type="EMBL" id="VGJX01000968">
    <property type="protein sequence ID" value="MBM3276320.1"/>
    <property type="molecule type" value="Genomic_DNA"/>
</dbReference>
<gene>
    <name evidence="14" type="primary">secD</name>
    <name evidence="14" type="ORF">FJZ00_14295</name>
</gene>
<evidence type="ECO:0000256" key="10">
    <source>
        <dbReference type="SAM" id="SignalP"/>
    </source>
</evidence>
<evidence type="ECO:0000256" key="5">
    <source>
        <dbReference type="ARBA" id="ARBA00022927"/>
    </source>
</evidence>
<evidence type="ECO:0000256" key="1">
    <source>
        <dbReference type="ARBA" id="ARBA00004651"/>
    </source>
</evidence>
<organism evidence="14 15">
    <name type="scientific">Candidatus Tanganyikabacteria bacterium</name>
    <dbReference type="NCBI Taxonomy" id="2961651"/>
    <lineage>
        <taxon>Bacteria</taxon>
        <taxon>Bacillati</taxon>
        <taxon>Candidatus Sericytochromatia</taxon>
        <taxon>Candidatus Tanganyikabacteria</taxon>
    </lineage>
</organism>
<dbReference type="Proteomes" id="UP000703893">
    <property type="component" value="Unassembled WGS sequence"/>
</dbReference>
<evidence type="ECO:0000313" key="14">
    <source>
        <dbReference type="EMBL" id="MBM3276320.1"/>
    </source>
</evidence>
<dbReference type="InterPro" id="IPR048631">
    <property type="entry name" value="SecD_1st"/>
</dbReference>
<name>A0A938BPJ4_9BACT</name>
<dbReference type="NCBIfam" id="TIGR00916">
    <property type="entry name" value="2A0604s01"/>
    <property type="match status" value="1"/>
</dbReference>
<keyword evidence="10" id="KW-0732">Signal</keyword>
<evidence type="ECO:0000259" key="13">
    <source>
        <dbReference type="Pfam" id="PF22599"/>
    </source>
</evidence>
<keyword evidence="8 9" id="KW-0472">Membrane</keyword>
<feature type="chain" id="PRO_5037989107" evidence="10">
    <location>
        <begin position="25"/>
        <end position="400"/>
    </location>
</feature>
<dbReference type="Gene3D" id="3.30.70.3400">
    <property type="match status" value="1"/>
</dbReference>
<evidence type="ECO:0000259" key="12">
    <source>
        <dbReference type="Pfam" id="PF21760"/>
    </source>
</evidence>
<dbReference type="Pfam" id="PF21760">
    <property type="entry name" value="SecD_1st"/>
    <property type="match status" value="1"/>
</dbReference>
<dbReference type="SUPFAM" id="SSF82866">
    <property type="entry name" value="Multidrug efflux transporter AcrB transmembrane domain"/>
    <property type="match status" value="1"/>
</dbReference>
<comment type="caution">
    <text evidence="14">The sequence shown here is derived from an EMBL/GenBank/DDBJ whole genome shotgun (WGS) entry which is preliminary data.</text>
</comment>
<evidence type="ECO:0000256" key="6">
    <source>
        <dbReference type="ARBA" id="ARBA00022989"/>
    </source>
</evidence>
<feature type="domain" description="Protein export membrane protein SecD/SecF C-terminal" evidence="11">
    <location>
        <begin position="240"/>
        <end position="399"/>
    </location>
</feature>
<keyword evidence="3" id="KW-1003">Cell membrane</keyword>
<dbReference type="HAMAP" id="MF_01463_B">
    <property type="entry name" value="SecD_B"/>
    <property type="match status" value="1"/>
</dbReference>
<dbReference type="NCBIfam" id="TIGR01129">
    <property type="entry name" value="secD"/>
    <property type="match status" value="1"/>
</dbReference>
<dbReference type="InterPro" id="IPR048634">
    <property type="entry name" value="SecD_SecF_C"/>
</dbReference>
<dbReference type="Pfam" id="PF22599">
    <property type="entry name" value="SecDF_P1_head"/>
    <property type="match status" value="1"/>
</dbReference>
<dbReference type="InterPro" id="IPR054384">
    <property type="entry name" value="SecDF_P1_head"/>
</dbReference>
<dbReference type="PANTHER" id="PTHR30081:SF1">
    <property type="entry name" value="PROTEIN TRANSLOCASE SUBUNIT SECD"/>
    <property type="match status" value="1"/>
</dbReference>
<dbReference type="AlphaFoldDB" id="A0A938BPJ4"/>
<feature type="domain" description="Protein translocase subunit SecDF P1" evidence="12">
    <location>
        <begin position="69"/>
        <end position="124"/>
    </location>
</feature>
<feature type="transmembrane region" description="Helical" evidence="9">
    <location>
        <begin position="284"/>
        <end position="304"/>
    </location>
</feature>
<feature type="non-terminal residue" evidence="14">
    <location>
        <position position="400"/>
    </location>
</feature>
<protein>
    <submittedName>
        <fullName evidence="14">Protein translocase subunit SecD</fullName>
    </submittedName>
</protein>
<feature type="signal peptide" evidence="10">
    <location>
        <begin position="1"/>
        <end position="24"/>
    </location>
</feature>
<dbReference type="GO" id="GO:0005886">
    <property type="term" value="C:plasma membrane"/>
    <property type="evidence" value="ECO:0007669"/>
    <property type="project" value="UniProtKB-SubCell"/>
</dbReference>
<dbReference type="InterPro" id="IPR022813">
    <property type="entry name" value="SecD/SecF_arch_bac"/>
</dbReference>
<evidence type="ECO:0000256" key="3">
    <source>
        <dbReference type="ARBA" id="ARBA00022475"/>
    </source>
</evidence>
<dbReference type="InterPro" id="IPR055344">
    <property type="entry name" value="SecD_SecF_C_bact"/>
</dbReference>
<proteinExistence type="inferred from homology"/>
<evidence type="ECO:0000256" key="7">
    <source>
        <dbReference type="ARBA" id="ARBA00023010"/>
    </source>
</evidence>
<dbReference type="Pfam" id="PF02355">
    <property type="entry name" value="SecD_SecF_C"/>
    <property type="match status" value="1"/>
</dbReference>
<feature type="transmembrane region" description="Helical" evidence="9">
    <location>
        <begin position="310"/>
        <end position="331"/>
    </location>
</feature>
<evidence type="ECO:0000259" key="11">
    <source>
        <dbReference type="Pfam" id="PF02355"/>
    </source>
</evidence>
<evidence type="ECO:0000256" key="2">
    <source>
        <dbReference type="ARBA" id="ARBA00022448"/>
    </source>
</evidence>
<dbReference type="PANTHER" id="PTHR30081">
    <property type="entry name" value="PROTEIN-EXPORT MEMBRANE PROTEIN SEC"/>
    <property type="match status" value="1"/>
</dbReference>
<keyword evidence="5" id="KW-0653">Protein transport</keyword>